<name>A0A1G9UK15_9ACTN</name>
<dbReference type="InterPro" id="IPR036457">
    <property type="entry name" value="PPM-type-like_dom_sf"/>
</dbReference>
<evidence type="ECO:0000256" key="1">
    <source>
        <dbReference type="SAM" id="MobiDB-lite"/>
    </source>
</evidence>
<accession>A0A1G9UK15</accession>
<proteinExistence type="predicted"/>
<dbReference type="SMART" id="SM00332">
    <property type="entry name" value="PP2Cc"/>
    <property type="match status" value="1"/>
</dbReference>
<dbReference type="OrthoDB" id="9801841at2"/>
<feature type="region of interest" description="Disordered" evidence="1">
    <location>
        <begin position="35"/>
        <end position="54"/>
    </location>
</feature>
<dbReference type="Proteomes" id="UP000199004">
    <property type="component" value="Unassembled WGS sequence"/>
</dbReference>
<dbReference type="SUPFAM" id="SSF81606">
    <property type="entry name" value="PP2C-like"/>
    <property type="match status" value="1"/>
</dbReference>
<dbReference type="PROSITE" id="PS51746">
    <property type="entry name" value="PPM_2"/>
    <property type="match status" value="1"/>
</dbReference>
<dbReference type="STRING" id="1005944.SAMN05192576_0458"/>
<evidence type="ECO:0000313" key="4">
    <source>
        <dbReference type="Proteomes" id="UP000199004"/>
    </source>
</evidence>
<dbReference type="CDD" id="cd00143">
    <property type="entry name" value="PP2Cc"/>
    <property type="match status" value="1"/>
</dbReference>
<feature type="domain" description="PPM-type phosphatase" evidence="2">
    <location>
        <begin position="162"/>
        <end position="370"/>
    </location>
</feature>
<dbReference type="Pfam" id="PF13672">
    <property type="entry name" value="PP2C_2"/>
    <property type="match status" value="1"/>
</dbReference>
<dbReference type="Gene3D" id="3.60.40.10">
    <property type="entry name" value="PPM-type phosphatase domain"/>
    <property type="match status" value="1"/>
</dbReference>
<dbReference type="SMART" id="SM00331">
    <property type="entry name" value="PP2C_SIG"/>
    <property type="match status" value="1"/>
</dbReference>
<sequence>MTDTQTCPACAADMPAGTLFCESCGASLSGAAAPDPGARPVDLKGALPADGATPLDEAAPISAATRPAAPAAAAAAETVPARVPCHSCGGPIGPDGYCEQCGTKAPSERDHFREAPADWVAGVCDRGIRHSRNEDAMALLASPVAGERALLLVLDGVSNTDDSHIASLAGARAAREVLRTPLPQGMGTPEGRVAAVTKVFTDAVAAAQEAVVATTPAGSVSPPSATFVCVVVEGNRLSYANIGDSRAYWFPDGAPGVQLSVDDSVAQQMIASGISRAQAETSPQAHAITKWLGRDAPDLAPTVGELDVTGPGWVMVCSDGLWNYASTPEELTAQMQAAGVTEPAALALALTDFANARGGIDNITVTLARLPGAPAGQNAPAETGSAGSVVDPEEKN</sequence>
<feature type="region of interest" description="Disordered" evidence="1">
    <location>
        <begin position="371"/>
        <end position="396"/>
    </location>
</feature>
<evidence type="ECO:0000259" key="2">
    <source>
        <dbReference type="PROSITE" id="PS51746"/>
    </source>
</evidence>
<gene>
    <name evidence="3" type="ORF">SAMN05192576_0458</name>
</gene>
<dbReference type="InterPro" id="IPR001932">
    <property type="entry name" value="PPM-type_phosphatase-like_dom"/>
</dbReference>
<dbReference type="EMBL" id="FNIC01000001">
    <property type="protein sequence ID" value="SDM60238.1"/>
    <property type="molecule type" value="Genomic_DNA"/>
</dbReference>
<reference evidence="3 4" key="1">
    <citation type="submission" date="2016-10" db="EMBL/GenBank/DDBJ databases">
        <authorList>
            <person name="de Groot N.N."/>
        </authorList>
    </citation>
    <scope>NUCLEOTIDE SEQUENCE [LARGE SCALE GENOMIC DNA]</scope>
    <source>
        <strain evidence="3 4">CGMCC 1.11147</strain>
    </source>
</reference>
<evidence type="ECO:0000313" key="3">
    <source>
        <dbReference type="EMBL" id="SDM60238.1"/>
    </source>
</evidence>
<dbReference type="RefSeq" id="WP_091021526.1">
    <property type="nucleotide sequence ID" value="NZ_BKAE01000005.1"/>
</dbReference>
<dbReference type="AlphaFoldDB" id="A0A1G9UK15"/>
<organism evidence="3 4">
    <name type="scientific">Nocardioides szechwanensis</name>
    <dbReference type="NCBI Taxonomy" id="1005944"/>
    <lineage>
        <taxon>Bacteria</taxon>
        <taxon>Bacillati</taxon>
        <taxon>Actinomycetota</taxon>
        <taxon>Actinomycetes</taxon>
        <taxon>Propionibacteriales</taxon>
        <taxon>Nocardioidaceae</taxon>
        <taxon>Nocardioides</taxon>
    </lineage>
</organism>
<keyword evidence="4" id="KW-1185">Reference proteome</keyword>
<protein>
    <submittedName>
        <fullName evidence="3">Serine/threonine protein phosphatase PrpC</fullName>
    </submittedName>
</protein>